<reference evidence="2 3" key="2">
    <citation type="journal article" date="2021" name="Int. J. Syst. Evol. Microbiol.">
        <title>Isolation and Polyphasic Characterization of Desulfuromonas versatilis sp. Nov., an Electrogenic Bacteria Capable of Versatile Metabolism Isolated from a Graphene Oxide-Reducing Enrichment Culture.</title>
        <authorList>
            <person name="Xie L."/>
            <person name="Yoshida N."/>
            <person name="Ishii S."/>
            <person name="Meng L."/>
        </authorList>
    </citation>
    <scope>NUCLEOTIDE SEQUENCE [LARGE SCALE GENOMIC DNA]</scope>
    <source>
        <strain evidence="2 3">NIT-T3</strain>
    </source>
</reference>
<keyword evidence="1" id="KW-0472">Membrane</keyword>
<gene>
    <name evidence="2" type="ORF">DESUT3_13950</name>
</gene>
<proteinExistence type="predicted"/>
<dbReference type="Pfam" id="PF05437">
    <property type="entry name" value="AzlD"/>
    <property type="match status" value="1"/>
</dbReference>
<feature type="transmembrane region" description="Helical" evidence="1">
    <location>
        <begin position="74"/>
        <end position="104"/>
    </location>
</feature>
<keyword evidence="3" id="KW-1185">Reference proteome</keyword>
<evidence type="ECO:0000313" key="2">
    <source>
        <dbReference type="EMBL" id="BCR04326.1"/>
    </source>
</evidence>
<name>A0ABN6DWF6_9BACT</name>
<evidence type="ECO:0000256" key="1">
    <source>
        <dbReference type="SAM" id="Phobius"/>
    </source>
</evidence>
<sequence>MRLDSSTLWLTMAGIGAGTFLIRFSFIWLLGRGQVRPAVQRVLRFVPASVLSALILPSFVLPQHAAFSLGNERMWAGLIAAIVAWRTRNVLLTIGAGMAALWVLTNA</sequence>
<dbReference type="Proteomes" id="UP001319827">
    <property type="component" value="Chromosome"/>
</dbReference>
<evidence type="ECO:0000313" key="3">
    <source>
        <dbReference type="Proteomes" id="UP001319827"/>
    </source>
</evidence>
<feature type="transmembrane region" description="Helical" evidence="1">
    <location>
        <begin position="6"/>
        <end position="30"/>
    </location>
</feature>
<keyword evidence="1" id="KW-0812">Transmembrane</keyword>
<dbReference type="EMBL" id="AP024355">
    <property type="protein sequence ID" value="BCR04326.1"/>
    <property type="molecule type" value="Genomic_DNA"/>
</dbReference>
<dbReference type="InterPro" id="IPR008407">
    <property type="entry name" value="Brnchd-chn_aa_trnsp_AzlD"/>
</dbReference>
<reference evidence="2 3" key="1">
    <citation type="journal article" date="2016" name="C (Basel)">
        <title>Selective Growth of and Electricity Production by Marine Exoelectrogenic Bacteria in Self-Aggregated Hydrogel of Microbially Reduced Graphene Oxide.</title>
        <authorList>
            <person name="Yoshida N."/>
            <person name="Goto Y."/>
            <person name="Miyata Y."/>
        </authorList>
    </citation>
    <scope>NUCLEOTIDE SEQUENCE [LARGE SCALE GENOMIC DNA]</scope>
    <source>
        <strain evidence="2 3">NIT-T3</strain>
    </source>
</reference>
<accession>A0ABN6DWF6</accession>
<feature type="transmembrane region" description="Helical" evidence="1">
    <location>
        <begin position="42"/>
        <end position="62"/>
    </location>
</feature>
<organism evidence="2 3">
    <name type="scientific">Desulfuromonas versatilis</name>
    <dbReference type="NCBI Taxonomy" id="2802975"/>
    <lineage>
        <taxon>Bacteria</taxon>
        <taxon>Pseudomonadati</taxon>
        <taxon>Thermodesulfobacteriota</taxon>
        <taxon>Desulfuromonadia</taxon>
        <taxon>Desulfuromonadales</taxon>
        <taxon>Desulfuromonadaceae</taxon>
        <taxon>Desulfuromonas</taxon>
    </lineage>
</organism>
<keyword evidence="1" id="KW-1133">Transmembrane helix</keyword>
<protein>
    <submittedName>
        <fullName evidence="2">Membrane protein</fullName>
    </submittedName>
</protein>
<dbReference type="RefSeq" id="WP_221251781.1">
    <property type="nucleotide sequence ID" value="NZ_AP024355.1"/>
</dbReference>